<organism evidence="2 3">
    <name type="scientific">Serratia marcescens</name>
    <dbReference type="NCBI Taxonomy" id="615"/>
    <lineage>
        <taxon>Bacteria</taxon>
        <taxon>Pseudomonadati</taxon>
        <taxon>Pseudomonadota</taxon>
        <taxon>Gammaproteobacteria</taxon>
        <taxon>Enterobacterales</taxon>
        <taxon>Yersiniaceae</taxon>
        <taxon>Serratia</taxon>
    </lineage>
</organism>
<dbReference type="AlphaFoldDB" id="A0ABD5IAZ6"/>
<evidence type="ECO:0000313" key="3">
    <source>
        <dbReference type="Proteomes" id="UP001275057"/>
    </source>
</evidence>
<dbReference type="RefSeq" id="WP_319856531.1">
    <property type="nucleotide sequence ID" value="NZ_JAXABG010000001.1"/>
</dbReference>
<dbReference type="EMBL" id="JAXABG010000001">
    <property type="protein sequence ID" value="MDX7080803.1"/>
    <property type="molecule type" value="Genomic_DNA"/>
</dbReference>
<comment type="caution">
    <text evidence="2">The sequence shown here is derived from an EMBL/GenBank/DDBJ whole genome shotgun (WGS) entry which is preliminary data.</text>
</comment>
<proteinExistence type="predicted"/>
<reference evidence="2 3" key="1">
    <citation type="submission" date="2023-11" db="EMBL/GenBank/DDBJ databases">
        <title>Detection of rare carbapenemases in Enterobacterales - comparison of two colorimetric and two CIM-based carbapenemase assays.</title>
        <authorList>
            <person name="Schaffarczyk L."/>
            <person name="Noster J."/>
            <person name="Stelzer Y."/>
            <person name="Sattler J."/>
            <person name="Gatermann S."/>
            <person name="Hamprecht A."/>
        </authorList>
    </citation>
    <scope>NUCLEOTIDE SEQUENCE [LARGE SCALE GENOMIC DNA]</scope>
    <source>
        <strain evidence="2 3">CIM-Carb-136</strain>
    </source>
</reference>
<accession>A0ABD5IAZ6</accession>
<evidence type="ECO:0000313" key="2">
    <source>
        <dbReference type="EMBL" id="MDX7080803.1"/>
    </source>
</evidence>
<protein>
    <submittedName>
        <fullName evidence="2">Uncharacterized protein</fullName>
    </submittedName>
</protein>
<evidence type="ECO:0000256" key="1">
    <source>
        <dbReference type="SAM" id="MobiDB-lite"/>
    </source>
</evidence>
<sequence length="71" mass="7836">MSRSDEKKGARCAPQTVDKGGKNVVFPPLWSSAENQFIDFPCLLSAAFCKPGNDMRFVINLRGASRPFACR</sequence>
<feature type="region of interest" description="Disordered" evidence="1">
    <location>
        <begin position="1"/>
        <end position="20"/>
    </location>
</feature>
<name>A0ABD5IAZ6_SERMA</name>
<dbReference type="Proteomes" id="UP001275057">
    <property type="component" value="Unassembled WGS sequence"/>
</dbReference>
<gene>
    <name evidence="2" type="ORF">SJ435_00195</name>
</gene>